<name>A0A8J4SLF9_9TREM</name>
<comment type="caution">
    <text evidence="1">The sequence shown here is derived from an EMBL/GenBank/DDBJ whole genome shotgun (WGS) entry which is preliminary data.</text>
</comment>
<gene>
    <name evidence="1" type="ORF">PHET_05393</name>
</gene>
<evidence type="ECO:0000313" key="2">
    <source>
        <dbReference type="Proteomes" id="UP000748531"/>
    </source>
</evidence>
<evidence type="ECO:0000313" key="1">
    <source>
        <dbReference type="EMBL" id="KAF5401283.1"/>
    </source>
</evidence>
<dbReference type="EMBL" id="LUCH01002576">
    <property type="protein sequence ID" value="KAF5401283.1"/>
    <property type="molecule type" value="Genomic_DNA"/>
</dbReference>
<accession>A0A8J4SLF9</accession>
<dbReference type="Proteomes" id="UP000748531">
    <property type="component" value="Unassembled WGS sequence"/>
</dbReference>
<organism evidence="1 2">
    <name type="scientific">Paragonimus heterotremus</name>
    <dbReference type="NCBI Taxonomy" id="100268"/>
    <lineage>
        <taxon>Eukaryota</taxon>
        <taxon>Metazoa</taxon>
        <taxon>Spiralia</taxon>
        <taxon>Lophotrochozoa</taxon>
        <taxon>Platyhelminthes</taxon>
        <taxon>Trematoda</taxon>
        <taxon>Digenea</taxon>
        <taxon>Plagiorchiida</taxon>
        <taxon>Troglotremata</taxon>
        <taxon>Troglotrematidae</taxon>
        <taxon>Paragonimus</taxon>
    </lineage>
</organism>
<proteinExistence type="predicted"/>
<keyword evidence="2" id="KW-1185">Reference proteome</keyword>
<sequence>MSTVPSYGLPQHEQTVHHYLDNLSSLSVWLSIYDVWHFAPISKTTFPVAYEELYSSEGATGGESKQHVHVDTCS</sequence>
<dbReference type="AlphaFoldDB" id="A0A8J4SLF9"/>
<reference evidence="1" key="1">
    <citation type="submission" date="2019-05" db="EMBL/GenBank/DDBJ databases">
        <title>Annotation for the trematode Paragonimus heterotremus.</title>
        <authorList>
            <person name="Choi Y.-J."/>
        </authorList>
    </citation>
    <scope>NUCLEOTIDE SEQUENCE</scope>
    <source>
        <strain evidence="1">LC</strain>
    </source>
</reference>
<protein>
    <submittedName>
        <fullName evidence="1">Uncharacterized protein</fullName>
    </submittedName>
</protein>